<comment type="caution">
    <text evidence="2">The sequence shown here is derived from an EMBL/GenBank/DDBJ whole genome shotgun (WGS) entry which is preliminary data.</text>
</comment>
<dbReference type="RefSeq" id="WP_193931795.1">
    <property type="nucleotide sequence ID" value="NZ_CAWPMZ010000040.1"/>
</dbReference>
<gene>
    <name evidence="2" type="ORF">IQ230_09645</name>
</gene>
<name>A0ABR9UQR7_9CHRO</name>
<reference evidence="2 3" key="1">
    <citation type="submission" date="2020-10" db="EMBL/GenBank/DDBJ databases">
        <authorList>
            <person name="Castelo-Branco R."/>
            <person name="Eusebio N."/>
            <person name="Adriana R."/>
            <person name="Vieira A."/>
            <person name="Brugerolle De Fraissinette N."/>
            <person name="Rezende De Castro R."/>
            <person name="Schneider M.P."/>
            <person name="Vasconcelos V."/>
            <person name="Leao P.N."/>
        </authorList>
    </citation>
    <scope>NUCLEOTIDE SEQUENCE [LARGE SCALE GENOMIC DNA]</scope>
    <source>
        <strain evidence="2 3">LEGE 06123</strain>
    </source>
</reference>
<keyword evidence="3" id="KW-1185">Reference proteome</keyword>
<dbReference type="EMBL" id="JADEWN010000019">
    <property type="protein sequence ID" value="MBE9190619.1"/>
    <property type="molecule type" value="Genomic_DNA"/>
</dbReference>
<feature type="region of interest" description="Disordered" evidence="1">
    <location>
        <begin position="36"/>
        <end position="66"/>
    </location>
</feature>
<evidence type="ECO:0000256" key="1">
    <source>
        <dbReference type="SAM" id="MobiDB-lite"/>
    </source>
</evidence>
<evidence type="ECO:0000313" key="3">
    <source>
        <dbReference type="Proteomes" id="UP000651156"/>
    </source>
</evidence>
<evidence type="ECO:0000313" key="2">
    <source>
        <dbReference type="EMBL" id="MBE9190619.1"/>
    </source>
</evidence>
<dbReference type="Proteomes" id="UP000651156">
    <property type="component" value="Unassembled WGS sequence"/>
</dbReference>
<feature type="compositionally biased region" description="Low complexity" evidence="1">
    <location>
        <begin position="39"/>
        <end position="49"/>
    </location>
</feature>
<sequence length="179" mass="19786">MKRDTSAADKRTKKFAVVLGVLFLLALCGQMASENDSNTTVQEQEPQVEVTEEPTPVEPETATAPTEPVSTIRVMKEENRDKFYASANILTDSSDVSFDYYVSHFGDGYEMIHNLGNTACKEMVDNPSSTPKYVSETMQSTFISKLPAHDSNDQMINDVKVLIDSTVWAAAAHLCPLQE</sequence>
<protein>
    <recommendedName>
        <fullName evidence="4">DUF732 domain-containing protein</fullName>
    </recommendedName>
</protein>
<organism evidence="2 3">
    <name type="scientific">Gloeocapsopsis crepidinum LEGE 06123</name>
    <dbReference type="NCBI Taxonomy" id="588587"/>
    <lineage>
        <taxon>Bacteria</taxon>
        <taxon>Bacillati</taxon>
        <taxon>Cyanobacteriota</taxon>
        <taxon>Cyanophyceae</taxon>
        <taxon>Oscillatoriophycideae</taxon>
        <taxon>Chroococcales</taxon>
        <taxon>Chroococcaceae</taxon>
        <taxon>Gloeocapsopsis</taxon>
    </lineage>
</organism>
<evidence type="ECO:0008006" key="4">
    <source>
        <dbReference type="Google" id="ProtNLM"/>
    </source>
</evidence>
<accession>A0ABR9UQR7</accession>
<proteinExistence type="predicted"/>